<evidence type="ECO:0000313" key="1">
    <source>
        <dbReference type="EMBL" id="KAH9361277.1"/>
    </source>
</evidence>
<evidence type="ECO:0000313" key="2">
    <source>
        <dbReference type="Proteomes" id="UP000821853"/>
    </source>
</evidence>
<name>A0A9J6FEC8_HAELO</name>
<keyword evidence="2" id="KW-1185">Reference proteome</keyword>
<dbReference type="AlphaFoldDB" id="A0A9J6FEC8"/>
<organism evidence="1 2">
    <name type="scientific">Haemaphysalis longicornis</name>
    <name type="common">Bush tick</name>
    <dbReference type="NCBI Taxonomy" id="44386"/>
    <lineage>
        <taxon>Eukaryota</taxon>
        <taxon>Metazoa</taxon>
        <taxon>Ecdysozoa</taxon>
        <taxon>Arthropoda</taxon>
        <taxon>Chelicerata</taxon>
        <taxon>Arachnida</taxon>
        <taxon>Acari</taxon>
        <taxon>Parasitiformes</taxon>
        <taxon>Ixodida</taxon>
        <taxon>Ixodoidea</taxon>
        <taxon>Ixodidae</taxon>
        <taxon>Haemaphysalinae</taxon>
        <taxon>Haemaphysalis</taxon>
    </lineage>
</organism>
<sequence length="145" mass="16083">MPSLPPEYLTAWFDITASSGHGRAAAMQPPHNPFSFLVQVSRYSYCQCKKSNNAFLLLFPCPSVIFTMTCECLYLVKTCGDVELNPGPDDVTNNLSGELSNVVKAITAHVDSRHDELMKILDEVKLSRRSTRAHGVQHQHKASCC</sequence>
<gene>
    <name evidence="1" type="ORF">HPB48_006839</name>
</gene>
<dbReference type="Proteomes" id="UP000821853">
    <property type="component" value="Chromosome 1"/>
</dbReference>
<reference evidence="1 2" key="1">
    <citation type="journal article" date="2020" name="Cell">
        <title>Large-Scale Comparative Analyses of Tick Genomes Elucidate Their Genetic Diversity and Vector Capacities.</title>
        <authorList>
            <consortium name="Tick Genome and Microbiome Consortium (TIGMIC)"/>
            <person name="Jia N."/>
            <person name="Wang J."/>
            <person name="Shi W."/>
            <person name="Du L."/>
            <person name="Sun Y."/>
            <person name="Zhan W."/>
            <person name="Jiang J.F."/>
            <person name="Wang Q."/>
            <person name="Zhang B."/>
            <person name="Ji P."/>
            <person name="Bell-Sakyi L."/>
            <person name="Cui X.M."/>
            <person name="Yuan T.T."/>
            <person name="Jiang B.G."/>
            <person name="Yang W.F."/>
            <person name="Lam T.T."/>
            <person name="Chang Q.C."/>
            <person name="Ding S.J."/>
            <person name="Wang X.J."/>
            <person name="Zhu J.G."/>
            <person name="Ruan X.D."/>
            <person name="Zhao L."/>
            <person name="Wei J.T."/>
            <person name="Ye R.Z."/>
            <person name="Que T.C."/>
            <person name="Du C.H."/>
            <person name="Zhou Y.H."/>
            <person name="Cheng J.X."/>
            <person name="Dai P.F."/>
            <person name="Guo W.B."/>
            <person name="Han X.H."/>
            <person name="Huang E.J."/>
            <person name="Li L.F."/>
            <person name="Wei W."/>
            <person name="Gao Y.C."/>
            <person name="Liu J.Z."/>
            <person name="Shao H.Z."/>
            <person name="Wang X."/>
            <person name="Wang C.C."/>
            <person name="Yang T.C."/>
            <person name="Huo Q.B."/>
            <person name="Li W."/>
            <person name="Chen H.Y."/>
            <person name="Chen S.E."/>
            <person name="Zhou L.G."/>
            <person name="Ni X.B."/>
            <person name="Tian J.H."/>
            <person name="Sheng Y."/>
            <person name="Liu T."/>
            <person name="Pan Y.S."/>
            <person name="Xia L.Y."/>
            <person name="Li J."/>
            <person name="Zhao F."/>
            <person name="Cao W.C."/>
        </authorList>
    </citation>
    <scope>NUCLEOTIDE SEQUENCE [LARGE SCALE GENOMIC DNA]</scope>
    <source>
        <strain evidence="1">HaeL-2018</strain>
    </source>
</reference>
<dbReference type="EMBL" id="JABSTR010000001">
    <property type="protein sequence ID" value="KAH9361277.1"/>
    <property type="molecule type" value="Genomic_DNA"/>
</dbReference>
<dbReference type="VEuPathDB" id="VectorBase:HLOH_061564"/>
<accession>A0A9J6FEC8</accession>
<proteinExistence type="predicted"/>
<protein>
    <submittedName>
        <fullName evidence="1">Uncharacterized protein</fullName>
    </submittedName>
</protein>
<comment type="caution">
    <text evidence="1">The sequence shown here is derived from an EMBL/GenBank/DDBJ whole genome shotgun (WGS) entry which is preliminary data.</text>
</comment>